<sequence length="84" mass="9541">MGGLAWRVDRSRYALLPSPFPVALSVTGRRDWGRRCVPLSDPETPLLRHQLRTRLTLTVPSVETSCSAFSKRFISRYSKGCKTF</sequence>
<gene>
    <name evidence="1" type="ORF">E2C01_033330</name>
</gene>
<dbReference type="Proteomes" id="UP000324222">
    <property type="component" value="Unassembled WGS sequence"/>
</dbReference>
<dbReference type="AlphaFoldDB" id="A0A5B7EYF1"/>
<protein>
    <submittedName>
        <fullName evidence="1">Uncharacterized protein</fullName>
    </submittedName>
</protein>
<evidence type="ECO:0000313" key="1">
    <source>
        <dbReference type="EMBL" id="MPC39781.1"/>
    </source>
</evidence>
<organism evidence="1 2">
    <name type="scientific">Portunus trituberculatus</name>
    <name type="common">Swimming crab</name>
    <name type="synonym">Neptunus trituberculatus</name>
    <dbReference type="NCBI Taxonomy" id="210409"/>
    <lineage>
        <taxon>Eukaryota</taxon>
        <taxon>Metazoa</taxon>
        <taxon>Ecdysozoa</taxon>
        <taxon>Arthropoda</taxon>
        <taxon>Crustacea</taxon>
        <taxon>Multicrustacea</taxon>
        <taxon>Malacostraca</taxon>
        <taxon>Eumalacostraca</taxon>
        <taxon>Eucarida</taxon>
        <taxon>Decapoda</taxon>
        <taxon>Pleocyemata</taxon>
        <taxon>Brachyura</taxon>
        <taxon>Eubrachyura</taxon>
        <taxon>Portunoidea</taxon>
        <taxon>Portunidae</taxon>
        <taxon>Portuninae</taxon>
        <taxon>Portunus</taxon>
    </lineage>
</organism>
<reference evidence="1 2" key="1">
    <citation type="submission" date="2019-05" db="EMBL/GenBank/DDBJ databases">
        <title>Another draft genome of Portunus trituberculatus and its Hox gene families provides insights of decapod evolution.</title>
        <authorList>
            <person name="Jeong J.-H."/>
            <person name="Song I."/>
            <person name="Kim S."/>
            <person name="Choi T."/>
            <person name="Kim D."/>
            <person name="Ryu S."/>
            <person name="Kim W."/>
        </authorList>
    </citation>
    <scope>NUCLEOTIDE SEQUENCE [LARGE SCALE GENOMIC DNA]</scope>
    <source>
        <tissue evidence="1">Muscle</tissue>
    </source>
</reference>
<dbReference type="EMBL" id="VSRR010004477">
    <property type="protein sequence ID" value="MPC39781.1"/>
    <property type="molecule type" value="Genomic_DNA"/>
</dbReference>
<evidence type="ECO:0000313" key="2">
    <source>
        <dbReference type="Proteomes" id="UP000324222"/>
    </source>
</evidence>
<keyword evidence="2" id="KW-1185">Reference proteome</keyword>
<comment type="caution">
    <text evidence="1">The sequence shown here is derived from an EMBL/GenBank/DDBJ whole genome shotgun (WGS) entry which is preliminary data.</text>
</comment>
<accession>A0A5B7EYF1</accession>
<proteinExistence type="predicted"/>
<name>A0A5B7EYF1_PORTR</name>